<comment type="caution">
    <text evidence="7">The sequence shown here is derived from an EMBL/GenBank/DDBJ whole genome shotgun (WGS) entry which is preliminary data.</text>
</comment>
<accession>A0A1E5RDH5</accession>
<evidence type="ECO:0000259" key="6">
    <source>
        <dbReference type="SMART" id="SM01011"/>
    </source>
</evidence>
<evidence type="ECO:0000256" key="5">
    <source>
        <dbReference type="ARBA" id="ARBA00023211"/>
    </source>
</evidence>
<keyword evidence="5" id="KW-0464">Manganese</keyword>
<proteinExistence type="inferred from homology"/>
<dbReference type="InterPro" id="IPR036005">
    <property type="entry name" value="Creatinase/aminopeptidase-like"/>
</dbReference>
<comment type="similarity">
    <text evidence="2">Belongs to the peptidase M24B family.</text>
</comment>
<keyword evidence="3" id="KW-0479">Metal-binding</keyword>
<dbReference type="InterPro" id="IPR052433">
    <property type="entry name" value="X-Pro_dipept-like"/>
</dbReference>
<dbReference type="Pfam" id="PF05195">
    <property type="entry name" value="AMP_N"/>
    <property type="match status" value="1"/>
</dbReference>
<dbReference type="Gene3D" id="3.40.350.10">
    <property type="entry name" value="Creatinase/prolidase N-terminal domain"/>
    <property type="match status" value="1"/>
</dbReference>
<keyword evidence="8" id="KW-1185">Reference proteome</keyword>
<sequence length="527" mass="59772">MDALSVGSLLVATSALSISAAKKYMTSSNIVKDTKNAKDQFSFEPIKRNHSNGEKNPYAILETQKYPAKKHCKSTKSQLSTATITESSAIFLASNQVEGVEYSDGTKPFRQNRYFFYLTGCNLPSCYVFFNMKTEKLTLFLPPVDKDDVMWSGLPMSLKEAQDKYDVDEVLYSSELSTFFDNLESFENIYTTDTKNINDKEIAGKLKVGAPEFFYALDEARSIKDAYEVALIKKACEITDKCHLAVMSALPIETNEMHMHAEFTYHALRQGAKFQGYDPICCSGPNCSTLHYVHNDDDMEHKKTVLIDAGAEWECYTADVTRCFPIQGKFTKEHREIYEAVLDMQTHVMKNIKPGTNWDDMHFLAHKVLIDNFKKLGIFKKEFSNEEIFKRRASTCFFPHGLGHLLGLDTHDVGGEPNYSDPDPFLSYLRLRKPLAAGMVITNEPGIYFNDFLIKNFLEKHPERLEVVDVTVMEKYKYIGGVRIEDDVLVTKDGYENLTGITSDPDEIEQIVSNGIAKGRSHFHNIA</sequence>
<dbReference type="GO" id="GO:0006508">
    <property type="term" value="P:proteolysis"/>
    <property type="evidence" value="ECO:0007669"/>
    <property type="project" value="TreeGrafter"/>
</dbReference>
<dbReference type="Pfam" id="PF00557">
    <property type="entry name" value="Peptidase_M24"/>
    <property type="match status" value="1"/>
</dbReference>
<dbReference type="STRING" id="56408.A0A1E5RDH5"/>
<dbReference type="InterPro" id="IPR000994">
    <property type="entry name" value="Pept_M24"/>
</dbReference>
<keyword evidence="4" id="KW-0378">Hydrolase</keyword>
<dbReference type="Gene3D" id="3.90.230.10">
    <property type="entry name" value="Creatinase/methionine aminopeptidase superfamily"/>
    <property type="match status" value="1"/>
</dbReference>
<dbReference type="GO" id="GO:0070006">
    <property type="term" value="F:metalloaminopeptidase activity"/>
    <property type="evidence" value="ECO:0007669"/>
    <property type="project" value="InterPro"/>
</dbReference>
<dbReference type="PANTHER" id="PTHR43226:SF1">
    <property type="entry name" value="XAA-PRO DIPEPTIDASE"/>
    <property type="match status" value="1"/>
</dbReference>
<dbReference type="EMBL" id="LPNM01000007">
    <property type="protein sequence ID" value="OEJ84941.1"/>
    <property type="molecule type" value="Genomic_DNA"/>
</dbReference>
<dbReference type="InterPro" id="IPR007865">
    <property type="entry name" value="Aminopep_P_N"/>
</dbReference>
<dbReference type="FunFam" id="3.90.230.10:FF:000002">
    <property type="entry name" value="Xaa-Pro aminopeptidase 3"/>
    <property type="match status" value="1"/>
</dbReference>
<name>A0A1E5RDH5_9ASCO</name>
<feature type="domain" description="Aminopeptidase P N-terminal" evidence="6">
    <location>
        <begin position="66"/>
        <end position="199"/>
    </location>
</feature>
<evidence type="ECO:0000313" key="7">
    <source>
        <dbReference type="EMBL" id="OEJ84941.1"/>
    </source>
</evidence>
<evidence type="ECO:0000313" key="8">
    <source>
        <dbReference type="Proteomes" id="UP000095728"/>
    </source>
</evidence>
<dbReference type="OrthoDB" id="10261878at2759"/>
<dbReference type="SUPFAM" id="SSF53092">
    <property type="entry name" value="Creatinase/prolidase N-terminal domain"/>
    <property type="match status" value="1"/>
</dbReference>
<dbReference type="FunCoup" id="A0A1E5RDH5">
    <property type="interactions" value="399"/>
</dbReference>
<organism evidence="7 8">
    <name type="scientific">Hanseniaspora osmophila</name>
    <dbReference type="NCBI Taxonomy" id="56408"/>
    <lineage>
        <taxon>Eukaryota</taxon>
        <taxon>Fungi</taxon>
        <taxon>Dikarya</taxon>
        <taxon>Ascomycota</taxon>
        <taxon>Saccharomycotina</taxon>
        <taxon>Saccharomycetes</taxon>
        <taxon>Saccharomycodales</taxon>
        <taxon>Saccharomycodaceae</taxon>
        <taxon>Hanseniaspora</taxon>
    </lineage>
</organism>
<reference evidence="8" key="1">
    <citation type="journal article" date="2016" name="Genome Announc.">
        <title>Genome sequences of three species of Hanseniaspora isolated from spontaneous wine fermentations.</title>
        <authorList>
            <person name="Sternes P.R."/>
            <person name="Lee D."/>
            <person name="Kutyna D.R."/>
            <person name="Borneman A.R."/>
        </authorList>
    </citation>
    <scope>NUCLEOTIDE SEQUENCE [LARGE SCALE GENOMIC DNA]</scope>
    <source>
        <strain evidence="8">AWRI3579</strain>
    </source>
</reference>
<evidence type="ECO:0000256" key="4">
    <source>
        <dbReference type="ARBA" id="ARBA00022801"/>
    </source>
</evidence>
<dbReference type="SMART" id="SM01011">
    <property type="entry name" value="AMP_N"/>
    <property type="match status" value="1"/>
</dbReference>
<evidence type="ECO:0000256" key="3">
    <source>
        <dbReference type="ARBA" id="ARBA00022723"/>
    </source>
</evidence>
<dbReference type="InterPro" id="IPR029149">
    <property type="entry name" value="Creatin/AminoP/Spt16_N"/>
</dbReference>
<dbReference type="CDD" id="cd01087">
    <property type="entry name" value="Prolidase"/>
    <property type="match status" value="1"/>
</dbReference>
<evidence type="ECO:0000256" key="1">
    <source>
        <dbReference type="ARBA" id="ARBA00001936"/>
    </source>
</evidence>
<dbReference type="AlphaFoldDB" id="A0A1E5RDH5"/>
<dbReference type="Proteomes" id="UP000095728">
    <property type="component" value="Unassembled WGS sequence"/>
</dbReference>
<dbReference type="SUPFAM" id="SSF55920">
    <property type="entry name" value="Creatinase/aminopeptidase"/>
    <property type="match status" value="1"/>
</dbReference>
<dbReference type="GO" id="GO:0030145">
    <property type="term" value="F:manganese ion binding"/>
    <property type="evidence" value="ECO:0007669"/>
    <property type="project" value="InterPro"/>
</dbReference>
<comment type="cofactor">
    <cofactor evidence="1">
        <name>Mn(2+)</name>
        <dbReference type="ChEBI" id="CHEBI:29035"/>
    </cofactor>
</comment>
<dbReference type="InParanoid" id="A0A1E5RDH5"/>
<dbReference type="PANTHER" id="PTHR43226">
    <property type="entry name" value="XAA-PRO AMINOPEPTIDASE 3"/>
    <property type="match status" value="1"/>
</dbReference>
<gene>
    <name evidence="7" type="ORF">AWRI3579_g2333</name>
</gene>
<evidence type="ECO:0000256" key="2">
    <source>
        <dbReference type="ARBA" id="ARBA00008766"/>
    </source>
</evidence>
<protein>
    <submittedName>
        <fullName evidence="7">Putative peptidase</fullName>
    </submittedName>
</protein>